<feature type="domain" description="Antitoxin SocA-like Panacea" evidence="1">
    <location>
        <begin position="22"/>
        <end position="123"/>
    </location>
</feature>
<evidence type="ECO:0000259" key="1">
    <source>
        <dbReference type="Pfam" id="PF13274"/>
    </source>
</evidence>
<protein>
    <submittedName>
        <fullName evidence="2">Panacea domain-containing protein</fullName>
    </submittedName>
</protein>
<keyword evidence="3" id="KW-1185">Reference proteome</keyword>
<dbReference type="Pfam" id="PF13274">
    <property type="entry name" value="SocA_Panacea"/>
    <property type="match status" value="1"/>
</dbReference>
<gene>
    <name evidence="2" type="ORF">ACFQO8_06250</name>
</gene>
<dbReference type="RefSeq" id="WP_214787922.1">
    <property type="nucleotide sequence ID" value="NZ_JANIEL010000139.1"/>
</dbReference>
<evidence type="ECO:0000313" key="2">
    <source>
        <dbReference type="EMBL" id="MFC7389740.1"/>
    </source>
</evidence>
<accession>A0ABW2PMQ4</accession>
<sequence>MYNIQHVVNYFLSQEAMTPKKLQKLLYYAYSWYLVLENEELTDPPERLFSEKFEAWVHGPVVPSIYHQYKENGANNIPKIEDFDPVDAGFTSDTIDVLEQVWEIYGGYNGNQLESISHQEKPWIEARGNCSPIEICRTDIKDETIFETYGSRL</sequence>
<dbReference type="InterPro" id="IPR025272">
    <property type="entry name" value="SocA_Panacea"/>
</dbReference>
<evidence type="ECO:0000313" key="3">
    <source>
        <dbReference type="Proteomes" id="UP001596439"/>
    </source>
</evidence>
<reference evidence="3" key="1">
    <citation type="journal article" date="2019" name="Int. J. Syst. Evol. Microbiol.">
        <title>The Global Catalogue of Microorganisms (GCM) 10K type strain sequencing project: providing services to taxonomists for standard genome sequencing and annotation.</title>
        <authorList>
            <consortium name="The Broad Institute Genomics Platform"/>
            <consortium name="The Broad Institute Genome Sequencing Center for Infectious Disease"/>
            <person name="Wu L."/>
            <person name="Ma J."/>
        </authorList>
    </citation>
    <scope>NUCLEOTIDE SEQUENCE [LARGE SCALE GENOMIC DNA]</scope>
    <source>
        <strain evidence="3">CCUG 55590</strain>
    </source>
</reference>
<dbReference type="Proteomes" id="UP001596439">
    <property type="component" value="Unassembled WGS sequence"/>
</dbReference>
<organism evidence="2 3">
    <name type="scientific">Exiguobacterium aestuarii</name>
    <dbReference type="NCBI Taxonomy" id="273527"/>
    <lineage>
        <taxon>Bacteria</taxon>
        <taxon>Bacillati</taxon>
        <taxon>Bacillota</taxon>
        <taxon>Bacilli</taxon>
        <taxon>Bacillales</taxon>
        <taxon>Bacillales Family XII. Incertae Sedis</taxon>
        <taxon>Exiguobacterium</taxon>
    </lineage>
</organism>
<dbReference type="EMBL" id="JBHTCE010000001">
    <property type="protein sequence ID" value="MFC7389740.1"/>
    <property type="molecule type" value="Genomic_DNA"/>
</dbReference>
<proteinExistence type="predicted"/>
<comment type="caution">
    <text evidence="2">The sequence shown here is derived from an EMBL/GenBank/DDBJ whole genome shotgun (WGS) entry which is preliminary data.</text>
</comment>
<name>A0ABW2PMQ4_9BACL</name>